<dbReference type="InterPro" id="IPR029069">
    <property type="entry name" value="HotDog_dom_sf"/>
</dbReference>
<protein>
    <submittedName>
        <fullName evidence="3">Acyl-CoA thioesterase</fullName>
    </submittedName>
</protein>
<proteinExistence type="inferred from homology"/>
<evidence type="ECO:0000256" key="2">
    <source>
        <dbReference type="ARBA" id="ARBA00022801"/>
    </source>
</evidence>
<evidence type="ECO:0000313" key="3">
    <source>
        <dbReference type="EMBL" id="NIF21267.1"/>
    </source>
</evidence>
<dbReference type="InterPro" id="IPR050563">
    <property type="entry name" value="4-hydroxybenzoyl-CoA_TE"/>
</dbReference>
<dbReference type="Gene3D" id="3.10.129.10">
    <property type="entry name" value="Hotdog Thioesterase"/>
    <property type="match status" value="1"/>
</dbReference>
<accession>A0ABX0R850</accession>
<evidence type="ECO:0000256" key="1">
    <source>
        <dbReference type="ARBA" id="ARBA00005953"/>
    </source>
</evidence>
<comment type="similarity">
    <text evidence="1">Belongs to the 4-hydroxybenzoyl-CoA thioesterase family.</text>
</comment>
<sequence length="170" mass="19507">MRGPWLWCRYYFSCKISAIRLFWSRIFVTCDVIIKTFRVSMRDIDLNGHVHNSVYLDYFEDAVVEQLRAFNLIPLFRPATAGVSYHVKKSEATYHLPLAVDDIVTPKVMLEKLGNSSLTFAIELQRNNETVICASGKLVWVCVDLDDHKPRPIPEATRQQLIACFQPDGA</sequence>
<dbReference type="Pfam" id="PF13279">
    <property type="entry name" value="4HBT_2"/>
    <property type="match status" value="1"/>
</dbReference>
<dbReference type="SUPFAM" id="SSF54637">
    <property type="entry name" value="Thioesterase/thiol ester dehydrase-isomerase"/>
    <property type="match status" value="1"/>
</dbReference>
<organism evidence="3 4">
    <name type="scientific">Candidatus Pantoea multigeneris</name>
    <dbReference type="NCBI Taxonomy" id="2608357"/>
    <lineage>
        <taxon>Bacteria</taxon>
        <taxon>Pseudomonadati</taxon>
        <taxon>Pseudomonadota</taxon>
        <taxon>Gammaproteobacteria</taxon>
        <taxon>Enterobacterales</taxon>
        <taxon>Erwiniaceae</taxon>
        <taxon>Pantoea</taxon>
    </lineage>
</organism>
<comment type="caution">
    <text evidence="3">The sequence shown here is derived from an EMBL/GenBank/DDBJ whole genome shotgun (WGS) entry which is preliminary data.</text>
</comment>
<dbReference type="EMBL" id="VWXF01000002">
    <property type="protein sequence ID" value="NIF21267.1"/>
    <property type="molecule type" value="Genomic_DNA"/>
</dbReference>
<dbReference type="Proteomes" id="UP001515683">
    <property type="component" value="Unassembled WGS sequence"/>
</dbReference>
<evidence type="ECO:0000313" key="4">
    <source>
        <dbReference type="Proteomes" id="UP001515683"/>
    </source>
</evidence>
<dbReference type="CDD" id="cd00586">
    <property type="entry name" value="4HBT"/>
    <property type="match status" value="1"/>
</dbReference>
<keyword evidence="2" id="KW-0378">Hydrolase</keyword>
<dbReference type="PANTHER" id="PTHR31793:SF27">
    <property type="entry name" value="NOVEL THIOESTERASE SUPERFAMILY DOMAIN AND SAPOSIN A-TYPE DOMAIN CONTAINING PROTEIN (0610012H03RIK)"/>
    <property type="match status" value="1"/>
</dbReference>
<dbReference type="PANTHER" id="PTHR31793">
    <property type="entry name" value="4-HYDROXYBENZOYL-COA THIOESTERASE FAMILY MEMBER"/>
    <property type="match status" value="1"/>
</dbReference>
<gene>
    <name evidence="3" type="ORF">F3J40_06560</name>
</gene>
<name>A0ABX0R850_9GAMM</name>
<keyword evidence="4" id="KW-1185">Reference proteome</keyword>
<reference evidence="3 4" key="1">
    <citation type="journal article" date="2019" name="bioRxiv">
        <title>Bacteria contribute to plant secondary compound degradation in a generalist herbivore system.</title>
        <authorList>
            <person name="Francoeur C.B."/>
            <person name="Khadempour L."/>
            <person name="Moreira-Soto R.D."/>
            <person name="Gotting K."/>
            <person name="Book A.J."/>
            <person name="Pinto-Tomas A.A."/>
            <person name="Keefover-Ring K."/>
            <person name="Currie C.R."/>
        </authorList>
    </citation>
    <scope>NUCLEOTIDE SEQUENCE [LARGE SCALE GENOMIC DNA]</scope>
    <source>
        <strain evidence="3">Acro-835</strain>
    </source>
</reference>